<dbReference type="Proteomes" id="UP001165060">
    <property type="component" value="Unassembled WGS sequence"/>
</dbReference>
<dbReference type="Gene3D" id="3.40.50.1820">
    <property type="entry name" value="alpha/beta hydrolase"/>
    <property type="match status" value="1"/>
</dbReference>
<dbReference type="PANTHER" id="PTHR11440">
    <property type="entry name" value="LECITHIN-CHOLESTEROL ACYLTRANSFERASE-RELATED"/>
    <property type="match status" value="1"/>
</dbReference>
<feature type="transmembrane region" description="Helical" evidence="2">
    <location>
        <begin position="82"/>
        <end position="100"/>
    </location>
</feature>
<keyword evidence="2" id="KW-1133">Transmembrane helix</keyword>
<dbReference type="Pfam" id="PF02450">
    <property type="entry name" value="LCAT"/>
    <property type="match status" value="1"/>
</dbReference>
<keyword evidence="2" id="KW-0472">Membrane</keyword>
<protein>
    <recommendedName>
        <fullName evidence="5">Phospholipid:diacylglycerol acyltransferase</fullName>
    </recommendedName>
</protein>
<reference evidence="3 4" key="1">
    <citation type="journal article" date="2023" name="Commun. Biol.">
        <title>Genome analysis of Parmales, the sister group of diatoms, reveals the evolutionary specialization of diatoms from phago-mixotrophs to photoautotrophs.</title>
        <authorList>
            <person name="Ban H."/>
            <person name="Sato S."/>
            <person name="Yoshikawa S."/>
            <person name="Yamada K."/>
            <person name="Nakamura Y."/>
            <person name="Ichinomiya M."/>
            <person name="Sato N."/>
            <person name="Blanc-Mathieu R."/>
            <person name="Endo H."/>
            <person name="Kuwata A."/>
            <person name="Ogata H."/>
        </authorList>
    </citation>
    <scope>NUCLEOTIDE SEQUENCE [LARGE SCALE GENOMIC DNA]</scope>
</reference>
<evidence type="ECO:0000313" key="3">
    <source>
        <dbReference type="EMBL" id="GMI22238.1"/>
    </source>
</evidence>
<dbReference type="SUPFAM" id="SSF53474">
    <property type="entry name" value="alpha/beta-Hydrolases"/>
    <property type="match status" value="1"/>
</dbReference>
<dbReference type="InterPro" id="IPR003386">
    <property type="entry name" value="LACT/PDAT_acylTrfase"/>
</dbReference>
<dbReference type="EMBL" id="BRYB01000077">
    <property type="protein sequence ID" value="GMI22238.1"/>
    <property type="molecule type" value="Genomic_DNA"/>
</dbReference>
<comment type="caution">
    <text evidence="3">The sequence shown here is derived from an EMBL/GenBank/DDBJ whole genome shotgun (WGS) entry which is preliminary data.</text>
</comment>
<evidence type="ECO:0000256" key="1">
    <source>
        <dbReference type="SAM" id="MobiDB-lite"/>
    </source>
</evidence>
<evidence type="ECO:0000313" key="4">
    <source>
        <dbReference type="Proteomes" id="UP001165060"/>
    </source>
</evidence>
<gene>
    <name evidence="3" type="ORF">TeGR_g14943</name>
</gene>
<sequence length="661" mass="72832">MPTRSRPASRRRVASENVYGSSIEDLPPSLDQQSPPPPPPPPDPPHLRRAVSSPSQRIKKALKDTNSTIKKAIVKSTKQRRFWFLIGTTLGFILPTLLFAPKLLHATGVTETDLMDDFLTASLLPFLNERAGAFTDRLNDSNAGPRPGEVLAGDGAKRKHPVFLVPGFITTGLELWEGEACAKKYFRQRLWGSTTMVQNMLTDRDCWQRHLKLDPKTGLDPEGVRLRAAQGFEAADFVIGNYWVWARLIQNLADVGYDGSNMFMFAYDWRLSPKHVEERDSYFSNLKSQIEISVKQTGEKACIVSHSMGSNHIFYFLQWVTRNSQNGDKNWVDKHIESHVNIAGPMLGTPKALTAVLSGEMRDTADIGPVEPIFEQFFGRAMRRDLFVSWSSLWTLMAKGGDGIWDGPLITFTDAWSGPSKETAADPMRETDILTDFGASVSHGTTSFLQVLSTWGLGQGPSHTERIGVSFNSDAGRGPVAPAQWHNPVAAPLPHASGMSIYCLYGTGVPTERRYFYKKNPTQEGVPYIIDTSINLPEENVRVGVKFGDGDASVPLVSLGYMCRSGWKDPHLNPGGAGTVTREYADGGKMGADLSDPFRQGPKAADHVDIMGNVDLIEDVVRIATGWGGKLEDRVASGIDEECRAIDERNGRRGGGKVEML</sequence>
<name>A0ABQ6M9Q4_9STRA</name>
<evidence type="ECO:0000256" key="2">
    <source>
        <dbReference type="SAM" id="Phobius"/>
    </source>
</evidence>
<proteinExistence type="predicted"/>
<keyword evidence="4" id="KW-1185">Reference proteome</keyword>
<feature type="compositionally biased region" description="Pro residues" evidence="1">
    <location>
        <begin position="34"/>
        <end position="44"/>
    </location>
</feature>
<organism evidence="3 4">
    <name type="scientific">Tetraparma gracilis</name>
    <dbReference type="NCBI Taxonomy" id="2962635"/>
    <lineage>
        <taxon>Eukaryota</taxon>
        <taxon>Sar</taxon>
        <taxon>Stramenopiles</taxon>
        <taxon>Ochrophyta</taxon>
        <taxon>Bolidophyceae</taxon>
        <taxon>Parmales</taxon>
        <taxon>Triparmaceae</taxon>
        <taxon>Tetraparma</taxon>
    </lineage>
</organism>
<accession>A0ABQ6M9Q4</accession>
<evidence type="ECO:0008006" key="5">
    <source>
        <dbReference type="Google" id="ProtNLM"/>
    </source>
</evidence>
<dbReference type="InterPro" id="IPR029058">
    <property type="entry name" value="AB_hydrolase_fold"/>
</dbReference>
<feature type="region of interest" description="Disordered" evidence="1">
    <location>
        <begin position="1"/>
        <end position="54"/>
    </location>
</feature>
<keyword evidence="2" id="KW-0812">Transmembrane</keyword>